<reference evidence="2 3" key="1">
    <citation type="journal article" date="2017" name="Antonie Van Leeuwenhoek">
        <title>Rhizobium rhizosphaerae sp. nov., a novel species isolated from rice rhizosphere.</title>
        <authorList>
            <person name="Zhao J.J."/>
            <person name="Zhang J."/>
            <person name="Zhang R.J."/>
            <person name="Zhang C.W."/>
            <person name="Yin H.Q."/>
            <person name="Zhang X.X."/>
        </authorList>
    </citation>
    <scope>NUCLEOTIDE SEQUENCE [LARGE SCALE GENOMIC DNA]</scope>
    <source>
        <strain evidence="2 3">BSs20135</strain>
    </source>
</reference>
<protein>
    <submittedName>
        <fullName evidence="2">Uncharacterized protein</fullName>
    </submittedName>
</protein>
<gene>
    <name evidence="2" type="ORF">GARC_0811</name>
</gene>
<comment type="caution">
    <text evidence="2">The sequence shown here is derived from an EMBL/GenBank/DDBJ whole genome shotgun (WGS) entry which is preliminary data.</text>
</comment>
<feature type="transmembrane region" description="Helical" evidence="1">
    <location>
        <begin position="15"/>
        <end position="35"/>
    </location>
</feature>
<evidence type="ECO:0000256" key="1">
    <source>
        <dbReference type="SAM" id="Phobius"/>
    </source>
</evidence>
<dbReference type="AlphaFoldDB" id="K6YI19"/>
<dbReference type="Proteomes" id="UP000006327">
    <property type="component" value="Unassembled WGS sequence"/>
</dbReference>
<dbReference type="EMBL" id="BAEO01000010">
    <property type="protein sequence ID" value="GAC17792.1"/>
    <property type="molecule type" value="Genomic_DNA"/>
</dbReference>
<sequence length="248" mass="28480">MLLRRIKTHIQKENWFAVLIDFLIIVMGVFVGLQISNWNESYSSHTDYVRALERLETEIKINHLNVATVDTEAAQSLQIVGDALDILLSCSDSEANRSLVNKGINELRNTNGIYLRRQALKELTTNPRLLAHQTAQERQRFTDMLIHFELTEVNSDLAEDHPLKKRFEDNPLLSVGPRLTLSSNKDYGDDIPHIRSIKLNTPIDVACKNDPLIKAFVTWERWQGVLLPMMGQIRNELNATKALLEKRR</sequence>
<keyword evidence="1" id="KW-0812">Transmembrane</keyword>
<keyword evidence="1" id="KW-0472">Membrane</keyword>
<dbReference type="RefSeq" id="WP_007616931.1">
    <property type="nucleotide sequence ID" value="NZ_BAEO01000010.1"/>
</dbReference>
<organism evidence="2 3">
    <name type="scientific">Paraglaciecola arctica BSs20135</name>
    <dbReference type="NCBI Taxonomy" id="493475"/>
    <lineage>
        <taxon>Bacteria</taxon>
        <taxon>Pseudomonadati</taxon>
        <taxon>Pseudomonadota</taxon>
        <taxon>Gammaproteobacteria</taxon>
        <taxon>Alteromonadales</taxon>
        <taxon>Alteromonadaceae</taxon>
        <taxon>Paraglaciecola</taxon>
    </lineage>
</organism>
<evidence type="ECO:0000313" key="2">
    <source>
        <dbReference type="EMBL" id="GAC17792.1"/>
    </source>
</evidence>
<dbReference type="OrthoDB" id="6388784at2"/>
<keyword evidence="1" id="KW-1133">Transmembrane helix</keyword>
<keyword evidence="3" id="KW-1185">Reference proteome</keyword>
<evidence type="ECO:0000313" key="3">
    <source>
        <dbReference type="Proteomes" id="UP000006327"/>
    </source>
</evidence>
<name>K6YI19_9ALTE</name>
<dbReference type="eggNOG" id="ENOG502ZI8F">
    <property type="taxonomic scope" value="Bacteria"/>
</dbReference>
<accession>K6YI19</accession>
<proteinExistence type="predicted"/>